<dbReference type="Proteomes" id="UP000321571">
    <property type="component" value="Unassembled WGS sequence"/>
</dbReference>
<organism evidence="2 3">
    <name type="scientific">Aeromicrobium terrae</name>
    <dbReference type="NCBI Taxonomy" id="2498846"/>
    <lineage>
        <taxon>Bacteria</taxon>
        <taxon>Bacillati</taxon>
        <taxon>Actinomycetota</taxon>
        <taxon>Actinomycetes</taxon>
        <taxon>Propionibacteriales</taxon>
        <taxon>Nocardioidaceae</taxon>
        <taxon>Aeromicrobium</taxon>
    </lineage>
</organism>
<evidence type="ECO:0000313" key="3">
    <source>
        <dbReference type="Proteomes" id="UP000321571"/>
    </source>
</evidence>
<dbReference type="EMBL" id="VDUX01000006">
    <property type="protein sequence ID" value="TXL57701.1"/>
    <property type="molecule type" value="Genomic_DNA"/>
</dbReference>
<accession>A0A5C8NFF2</accession>
<comment type="caution">
    <text evidence="2">The sequence shown here is derived from an EMBL/GenBank/DDBJ whole genome shotgun (WGS) entry which is preliminary data.</text>
</comment>
<evidence type="ECO:0000313" key="2">
    <source>
        <dbReference type="EMBL" id="TXL57701.1"/>
    </source>
</evidence>
<gene>
    <name evidence="2" type="ORF">FHP06_13040</name>
</gene>
<reference evidence="2 3" key="1">
    <citation type="submission" date="2019-06" db="EMBL/GenBank/DDBJ databases">
        <title>Aeromicrobium sp. nov., isolated from a maize field.</title>
        <authorList>
            <person name="Lin S.-Y."/>
            <person name="Tsai C.-F."/>
            <person name="Young C.-C."/>
        </authorList>
    </citation>
    <scope>NUCLEOTIDE SEQUENCE [LARGE SCALE GENOMIC DNA]</scope>
    <source>
        <strain evidence="2 3">CC-CFT486</strain>
    </source>
</reference>
<protein>
    <submittedName>
        <fullName evidence="2">Uncharacterized protein</fullName>
    </submittedName>
</protein>
<dbReference type="OrthoDB" id="3790276at2"/>
<sequence>MGPARRRIAIGVAVAAVVALVAVWLVSASGDDAPTSEETTAPAPRVRPTQSINTSEAPCPKELPRDEMGEGFETFDPAREAPSLPAPEDAWICGYSSLDPDRDVEDIADAAWKHVGEVQHVRAADLPKLRDAFKELRPTERDRVCTLDLGPRWLIVYRHGRVRAGVVIDDYGCRDARLIDEARLVDPRGEADPRTVEGTLDGGRAILAALAVGRGAG</sequence>
<proteinExistence type="predicted"/>
<evidence type="ECO:0000256" key="1">
    <source>
        <dbReference type="SAM" id="MobiDB-lite"/>
    </source>
</evidence>
<dbReference type="RefSeq" id="WP_147687226.1">
    <property type="nucleotide sequence ID" value="NZ_VDUX01000006.1"/>
</dbReference>
<keyword evidence="3" id="KW-1185">Reference proteome</keyword>
<dbReference type="AlphaFoldDB" id="A0A5C8NFF2"/>
<name>A0A5C8NFF2_9ACTN</name>
<feature type="region of interest" description="Disordered" evidence="1">
    <location>
        <begin position="31"/>
        <end position="85"/>
    </location>
</feature>